<dbReference type="Gene3D" id="4.10.240.10">
    <property type="entry name" value="Zn(2)-C6 fungal-type DNA-binding domain"/>
    <property type="match status" value="1"/>
</dbReference>
<feature type="region of interest" description="Disordered" evidence="2">
    <location>
        <begin position="326"/>
        <end position="346"/>
    </location>
</feature>
<dbReference type="PROSITE" id="PS00463">
    <property type="entry name" value="ZN2_CY6_FUNGAL_1"/>
    <property type="match status" value="1"/>
</dbReference>
<sequence>MASEKRKAVRASHACDNCRQLKVKCDENTPCTGCNEKKLKCEYGDPRSMAQKTFAELFESLKQHKLQLQYVTHVLYKLADHVGYPVEALHAKDDYGSPIFGVPGGGARSSFPGNPTNSTEMEVEAQQQGALKVETQNIPRRAASQATDTQRQLAKDEEMEEPRGRPIPLGQPAAPLDHTTPASTILKWQSIRNLVQHHLASEEITDEEEYPINWEVRRGLLCLHGRGEGGDGISNSGSSPDQGSCDRSDDYSETGATSPAKCWGTIGGLTIEGAINARTLDITDTTVWNYVQSYEDNIQNMHPLIQPPELHAMVKSFLDVHRTADPSNIKHTNATGKRKRPLLDWPDTPRSVSPVASKPALVLERSIENALVLLVVALGKICCCKDKVPEAVPVRGPVAEIWDGHLLSRQVSPPSHMPMRRAALPPFAERNTDVIPGLDYFAIATDILGGQLTGATLKHVYAHILAGLYYGQLGRVVESHGHIYQAGGVIQIQLRQRLEGLSKLTTRVQETPVPESMNADNKLAYAFWTCLQLESDIIAELPLAQSGVLAWQERIPLPNQYLASRYGFNPRILSSFSAQVYIRKNLNEIHQKLYSPSREEVPQVAGLVTELLMVKYIEEALEITKCFPQEFQFGLNDPPARDILSARICAKWWEAQVITTRPFIRHILHLRETLDPQATKSAIPTSVIQNAEKGVIALIQSTRAFHGLEPGRFVITNVFGTAHAQWGNLLVLSAAYKDPILNQFISEKTLRDLLSKTISFFKLVAHSTSALFIDMRILQRLEGELFDQRGSTALPNPQSFI</sequence>
<feature type="domain" description="Zn(2)-C6 fungal-type" evidence="3">
    <location>
        <begin position="14"/>
        <end position="43"/>
    </location>
</feature>
<keyword evidence="1" id="KW-0539">Nucleus</keyword>
<protein>
    <submittedName>
        <fullName evidence="4">Zn(2)-C6 fungal-type DNA-binding domain protein</fullName>
    </submittedName>
</protein>
<feature type="compositionally biased region" description="Polar residues" evidence="2">
    <location>
        <begin position="137"/>
        <end position="152"/>
    </location>
</feature>
<organism evidence="4 5">
    <name type="scientific">Coniochaeta hoffmannii</name>
    <dbReference type="NCBI Taxonomy" id="91930"/>
    <lineage>
        <taxon>Eukaryota</taxon>
        <taxon>Fungi</taxon>
        <taxon>Dikarya</taxon>
        <taxon>Ascomycota</taxon>
        <taxon>Pezizomycotina</taxon>
        <taxon>Sordariomycetes</taxon>
        <taxon>Sordariomycetidae</taxon>
        <taxon>Coniochaetales</taxon>
        <taxon>Coniochaetaceae</taxon>
        <taxon>Coniochaeta</taxon>
    </lineage>
</organism>
<evidence type="ECO:0000256" key="2">
    <source>
        <dbReference type="SAM" id="MobiDB-lite"/>
    </source>
</evidence>
<dbReference type="InterPro" id="IPR053181">
    <property type="entry name" value="EcdB-like_regulator"/>
</dbReference>
<dbReference type="GO" id="GO:0003677">
    <property type="term" value="F:DNA binding"/>
    <property type="evidence" value="ECO:0007669"/>
    <property type="project" value="UniProtKB-KW"/>
</dbReference>
<dbReference type="SMART" id="SM00066">
    <property type="entry name" value="GAL4"/>
    <property type="match status" value="1"/>
</dbReference>
<keyword evidence="5" id="KW-1185">Reference proteome</keyword>
<feature type="region of interest" description="Disordered" evidence="2">
    <location>
        <begin position="231"/>
        <end position="257"/>
    </location>
</feature>
<feature type="compositionally biased region" description="Basic and acidic residues" evidence="2">
    <location>
        <begin position="153"/>
        <end position="164"/>
    </location>
</feature>
<dbReference type="CDD" id="cd00067">
    <property type="entry name" value="GAL4"/>
    <property type="match status" value="1"/>
</dbReference>
<name>A0AA38VJJ6_9PEZI</name>
<dbReference type="GO" id="GO:0008270">
    <property type="term" value="F:zinc ion binding"/>
    <property type="evidence" value="ECO:0007669"/>
    <property type="project" value="InterPro"/>
</dbReference>
<gene>
    <name evidence="4" type="ORF">NKR19_g9596</name>
</gene>
<dbReference type="PANTHER" id="PTHR47785:SF4">
    <property type="entry name" value="ZN(II)2CYS6 TRANSCRIPTION FACTOR (EUROFUNG)"/>
    <property type="match status" value="1"/>
</dbReference>
<feature type="region of interest" description="Disordered" evidence="2">
    <location>
        <begin position="137"/>
        <end position="179"/>
    </location>
</feature>
<dbReference type="InterPro" id="IPR036864">
    <property type="entry name" value="Zn2-C6_fun-type_DNA-bd_sf"/>
</dbReference>
<feature type="compositionally biased region" description="Polar residues" evidence="2">
    <location>
        <begin position="233"/>
        <end position="242"/>
    </location>
</feature>
<dbReference type="Pfam" id="PF00172">
    <property type="entry name" value="Zn_clus"/>
    <property type="match status" value="1"/>
</dbReference>
<proteinExistence type="predicted"/>
<dbReference type="PROSITE" id="PS50048">
    <property type="entry name" value="ZN2_CY6_FUNGAL_2"/>
    <property type="match status" value="1"/>
</dbReference>
<dbReference type="EMBL" id="JANBVN010000241">
    <property type="protein sequence ID" value="KAJ9131258.1"/>
    <property type="molecule type" value="Genomic_DNA"/>
</dbReference>
<evidence type="ECO:0000313" key="4">
    <source>
        <dbReference type="EMBL" id="KAJ9131258.1"/>
    </source>
</evidence>
<feature type="compositionally biased region" description="Polar residues" evidence="2">
    <location>
        <begin position="326"/>
        <end position="335"/>
    </location>
</feature>
<evidence type="ECO:0000313" key="5">
    <source>
        <dbReference type="Proteomes" id="UP001174691"/>
    </source>
</evidence>
<dbReference type="PANTHER" id="PTHR47785">
    <property type="entry name" value="ZN(II)2CYS6 TRANSCRIPTION FACTOR (EUROFUNG)-RELATED-RELATED"/>
    <property type="match status" value="1"/>
</dbReference>
<dbReference type="InterPro" id="IPR001138">
    <property type="entry name" value="Zn2Cys6_DnaBD"/>
</dbReference>
<accession>A0AA38VJJ6</accession>
<evidence type="ECO:0000259" key="3">
    <source>
        <dbReference type="PROSITE" id="PS50048"/>
    </source>
</evidence>
<keyword evidence="4" id="KW-0238">DNA-binding</keyword>
<dbReference type="GO" id="GO:0000981">
    <property type="term" value="F:DNA-binding transcription factor activity, RNA polymerase II-specific"/>
    <property type="evidence" value="ECO:0007669"/>
    <property type="project" value="InterPro"/>
</dbReference>
<dbReference type="SUPFAM" id="SSF57701">
    <property type="entry name" value="Zn2/Cys6 DNA-binding domain"/>
    <property type="match status" value="1"/>
</dbReference>
<dbReference type="AlphaFoldDB" id="A0AA38VJJ6"/>
<dbReference type="Proteomes" id="UP001174691">
    <property type="component" value="Unassembled WGS sequence"/>
</dbReference>
<reference evidence="4" key="1">
    <citation type="submission" date="2022-07" db="EMBL/GenBank/DDBJ databases">
        <title>Fungi with potential for degradation of polypropylene.</title>
        <authorList>
            <person name="Gostincar C."/>
        </authorList>
    </citation>
    <scope>NUCLEOTIDE SEQUENCE</scope>
    <source>
        <strain evidence="4">EXF-13287</strain>
    </source>
</reference>
<evidence type="ECO:0000256" key="1">
    <source>
        <dbReference type="ARBA" id="ARBA00023242"/>
    </source>
</evidence>
<comment type="caution">
    <text evidence="4">The sequence shown here is derived from an EMBL/GenBank/DDBJ whole genome shotgun (WGS) entry which is preliminary data.</text>
</comment>